<comment type="caution">
    <text evidence="1">The sequence shown here is derived from an EMBL/GenBank/DDBJ whole genome shotgun (WGS) entry which is preliminary data.</text>
</comment>
<dbReference type="Gene3D" id="1.10.4080.10">
    <property type="entry name" value="ADP-ribosylation/Crystallin J1"/>
    <property type="match status" value="1"/>
</dbReference>
<accession>A0ABV8DRT2</accession>
<dbReference type="InterPro" id="IPR050792">
    <property type="entry name" value="ADP-ribosylglycohydrolase"/>
</dbReference>
<dbReference type="Pfam" id="PF03747">
    <property type="entry name" value="ADP_ribosyl_GH"/>
    <property type="match status" value="1"/>
</dbReference>
<keyword evidence="2" id="KW-1185">Reference proteome</keyword>
<dbReference type="InterPro" id="IPR036705">
    <property type="entry name" value="Ribosyl_crysJ1_sf"/>
</dbReference>
<sequence>MRNERATASLRGLATGDGFGSCFTDPLGSAALATRTPPPGPWLWTDDTEMACSVYRILLRHGRIEQDALALSFAEHYDIYRRYGPGTTRILRLMRRDGTDWRELAPRARGGAGSWGNGAAMRVAPLGAYFADVPDRVPAQAVAAAEVTHTHPEGIEGAVAVAVAAALVAAEPGLRGPALLSAIADRTPSGAVRDRILAAREISETGSAAAELGTGQECRALDTVPYCLWLAARYRNRLTEAWWTAAAAGGDVDTTCAIVGGVLAADPGLPAEWSARTEPLPAWALP</sequence>
<evidence type="ECO:0000313" key="2">
    <source>
        <dbReference type="Proteomes" id="UP001595696"/>
    </source>
</evidence>
<dbReference type="PANTHER" id="PTHR16222">
    <property type="entry name" value="ADP-RIBOSYLGLYCOHYDROLASE"/>
    <property type="match status" value="1"/>
</dbReference>
<evidence type="ECO:0000313" key="1">
    <source>
        <dbReference type="EMBL" id="MFC3962152.1"/>
    </source>
</evidence>
<name>A0ABV8DRT2_9NOCA</name>
<organism evidence="1 2">
    <name type="scientific">Nocardia jiangsuensis</name>
    <dbReference type="NCBI Taxonomy" id="1691563"/>
    <lineage>
        <taxon>Bacteria</taxon>
        <taxon>Bacillati</taxon>
        <taxon>Actinomycetota</taxon>
        <taxon>Actinomycetes</taxon>
        <taxon>Mycobacteriales</taxon>
        <taxon>Nocardiaceae</taxon>
        <taxon>Nocardia</taxon>
    </lineage>
</organism>
<dbReference type="EMBL" id="JBHSAX010000008">
    <property type="protein sequence ID" value="MFC3962152.1"/>
    <property type="molecule type" value="Genomic_DNA"/>
</dbReference>
<dbReference type="SUPFAM" id="SSF101478">
    <property type="entry name" value="ADP-ribosylglycohydrolase"/>
    <property type="match status" value="1"/>
</dbReference>
<proteinExistence type="predicted"/>
<dbReference type="Proteomes" id="UP001595696">
    <property type="component" value="Unassembled WGS sequence"/>
</dbReference>
<dbReference type="InterPro" id="IPR005502">
    <property type="entry name" value="Ribosyl_crysJ1"/>
</dbReference>
<dbReference type="RefSeq" id="WP_378611911.1">
    <property type="nucleotide sequence ID" value="NZ_JBHSAX010000008.1"/>
</dbReference>
<protein>
    <submittedName>
        <fullName evidence="1">ADP-ribosylglycohydrolase family protein</fullName>
    </submittedName>
</protein>
<reference evidence="2" key="1">
    <citation type="journal article" date="2019" name="Int. J. Syst. Evol. Microbiol.">
        <title>The Global Catalogue of Microorganisms (GCM) 10K type strain sequencing project: providing services to taxonomists for standard genome sequencing and annotation.</title>
        <authorList>
            <consortium name="The Broad Institute Genomics Platform"/>
            <consortium name="The Broad Institute Genome Sequencing Center for Infectious Disease"/>
            <person name="Wu L."/>
            <person name="Ma J."/>
        </authorList>
    </citation>
    <scope>NUCLEOTIDE SEQUENCE [LARGE SCALE GENOMIC DNA]</scope>
    <source>
        <strain evidence="2">CGMCC 4.7330</strain>
    </source>
</reference>
<dbReference type="PANTHER" id="PTHR16222:SF12">
    <property type="entry name" value="ADP-RIBOSYLGLYCOHYDROLASE-RELATED"/>
    <property type="match status" value="1"/>
</dbReference>
<gene>
    <name evidence="1" type="ORF">ACFO0B_09170</name>
</gene>